<dbReference type="InterPro" id="IPR019540">
    <property type="entry name" value="PtdIno-glycan_biosynth_class_S"/>
</dbReference>
<dbReference type="EnsemblMetazoa" id="XM_022809832">
    <property type="protein sequence ID" value="XP_022665567"/>
    <property type="gene ID" value="LOC111252271"/>
</dbReference>
<dbReference type="Pfam" id="PF10510">
    <property type="entry name" value="PIG-S"/>
    <property type="match status" value="1"/>
</dbReference>
<keyword evidence="5 10" id="KW-0812">Transmembrane</keyword>
<dbReference type="OrthoDB" id="28748at2759"/>
<sequence>MATSSEQTDCACPKSKYGQNDAFTAVATASYALFFVVVGLPLWWKTTEVYRAPIPFEQIEALHSSNVSQLIHVTLYVDDDKLDLEALSAALVEANNIRQANLKIESEFLSFDYAWSAQRASKVMQDMITNSKSLSALDETFRTATAHLTADLVVVLSRQFPGHPRRIIGAYRTVYIASDETDLKLVARHLVTALVYNVVREDVLRTVFAPLSDVERKRPTKEQQRSLHASPIVDVVLSCIVPEPQHANVMWNSAGGYEAYMKPVVSKLQHVVQLQVKSQFKFGYGVSLAVQKDADLGGFQISHNALSLLINQLEKVLPGQVSLNPSLNFFVYIVPPSISPLHIYDERGKPLESNAFISPRWGGVLFYNIDYNLTEPEQNTDAVNVVLDNRIIFQVFLSQLRPLLGIPARNSEFDSHFRRDGPVVADWELDLLMRRRAHDYLVATSRTLHSLAQLLTTIENMVINDNVGQLTETSVTSGKQALRSLAQGHLGSALASAETAFATAERAFYDPSLLGLLYFPDDQKYAIYVPLFVPTMLPVLLSLFGIAKYLRTLCATRKLKTE</sequence>
<keyword evidence="9" id="KW-0325">Glycoprotein</keyword>
<keyword evidence="12" id="KW-1185">Reference proteome</keyword>
<name>A0A7M7MC74_VARDE</name>
<dbReference type="OMA" id="AEHKYAV"/>
<protein>
    <recommendedName>
        <fullName evidence="13">GPI transamidase component PIG-S</fullName>
    </recommendedName>
</protein>
<comment type="pathway">
    <text evidence="2">Glycolipid biosynthesis; glycosylphosphatidylinositol-anchor biosynthesis.</text>
</comment>
<comment type="similarity">
    <text evidence="3">Belongs to the PIGS family.</text>
</comment>
<feature type="transmembrane region" description="Helical" evidence="10">
    <location>
        <begin position="23"/>
        <end position="44"/>
    </location>
</feature>
<accession>A0A7M7MC74</accession>
<feature type="transmembrane region" description="Helical" evidence="10">
    <location>
        <begin position="525"/>
        <end position="550"/>
    </location>
</feature>
<dbReference type="RefSeq" id="XP_022665567.1">
    <property type="nucleotide sequence ID" value="XM_022809832.1"/>
</dbReference>
<keyword evidence="4" id="KW-0337">GPI-anchor biosynthesis</keyword>
<evidence type="ECO:0000256" key="6">
    <source>
        <dbReference type="ARBA" id="ARBA00022824"/>
    </source>
</evidence>
<evidence type="ECO:0000256" key="2">
    <source>
        <dbReference type="ARBA" id="ARBA00004687"/>
    </source>
</evidence>
<evidence type="ECO:0000256" key="10">
    <source>
        <dbReference type="SAM" id="Phobius"/>
    </source>
</evidence>
<dbReference type="AlphaFoldDB" id="A0A7M7MC74"/>
<evidence type="ECO:0000256" key="7">
    <source>
        <dbReference type="ARBA" id="ARBA00022989"/>
    </source>
</evidence>
<dbReference type="UniPathway" id="UPA00196"/>
<evidence type="ECO:0000313" key="11">
    <source>
        <dbReference type="EnsemblMetazoa" id="XP_022665567"/>
    </source>
</evidence>
<evidence type="ECO:0008006" key="13">
    <source>
        <dbReference type="Google" id="ProtNLM"/>
    </source>
</evidence>
<proteinExistence type="inferred from homology"/>
<comment type="subcellular location">
    <subcellularLocation>
        <location evidence="1">Endoplasmic reticulum membrane</location>
        <topology evidence="1">Multi-pass membrane protein</topology>
    </subcellularLocation>
</comment>
<evidence type="ECO:0000256" key="8">
    <source>
        <dbReference type="ARBA" id="ARBA00023136"/>
    </source>
</evidence>
<keyword evidence="6" id="KW-0256">Endoplasmic reticulum</keyword>
<dbReference type="CTD" id="42979"/>
<evidence type="ECO:0000256" key="4">
    <source>
        <dbReference type="ARBA" id="ARBA00022502"/>
    </source>
</evidence>
<dbReference type="GO" id="GO:0016255">
    <property type="term" value="P:attachment of GPI anchor to protein"/>
    <property type="evidence" value="ECO:0007669"/>
    <property type="project" value="InterPro"/>
</dbReference>
<evidence type="ECO:0000256" key="1">
    <source>
        <dbReference type="ARBA" id="ARBA00004477"/>
    </source>
</evidence>
<dbReference type="GO" id="GO:0006506">
    <property type="term" value="P:GPI anchor biosynthetic process"/>
    <property type="evidence" value="ECO:0007669"/>
    <property type="project" value="UniProtKB-UniPathway"/>
</dbReference>
<dbReference type="InParanoid" id="A0A7M7MC74"/>
<dbReference type="KEGG" id="vde:111252271"/>
<evidence type="ECO:0000256" key="3">
    <source>
        <dbReference type="ARBA" id="ARBA00005316"/>
    </source>
</evidence>
<evidence type="ECO:0000313" key="12">
    <source>
        <dbReference type="Proteomes" id="UP000594260"/>
    </source>
</evidence>
<dbReference type="PANTHER" id="PTHR21072">
    <property type="entry name" value="GPI TRANSAMIDASE COMPONENT PIG-S"/>
    <property type="match status" value="1"/>
</dbReference>
<organism evidence="11 12">
    <name type="scientific">Varroa destructor</name>
    <name type="common">Honeybee mite</name>
    <dbReference type="NCBI Taxonomy" id="109461"/>
    <lineage>
        <taxon>Eukaryota</taxon>
        <taxon>Metazoa</taxon>
        <taxon>Ecdysozoa</taxon>
        <taxon>Arthropoda</taxon>
        <taxon>Chelicerata</taxon>
        <taxon>Arachnida</taxon>
        <taxon>Acari</taxon>
        <taxon>Parasitiformes</taxon>
        <taxon>Mesostigmata</taxon>
        <taxon>Gamasina</taxon>
        <taxon>Dermanyssoidea</taxon>
        <taxon>Varroidae</taxon>
        <taxon>Varroa</taxon>
    </lineage>
</organism>
<dbReference type="PANTHER" id="PTHR21072:SF13">
    <property type="entry name" value="GPI TRANSAMIDASE COMPONENT PIG-S"/>
    <property type="match status" value="1"/>
</dbReference>
<dbReference type="FunCoup" id="A0A7M7MC74">
    <property type="interactions" value="1847"/>
</dbReference>
<evidence type="ECO:0000256" key="9">
    <source>
        <dbReference type="ARBA" id="ARBA00023180"/>
    </source>
</evidence>
<keyword evidence="7 10" id="KW-1133">Transmembrane helix</keyword>
<reference evidence="11" key="1">
    <citation type="submission" date="2021-01" db="UniProtKB">
        <authorList>
            <consortium name="EnsemblMetazoa"/>
        </authorList>
    </citation>
    <scope>IDENTIFICATION</scope>
</reference>
<dbReference type="Proteomes" id="UP000594260">
    <property type="component" value="Unplaced"/>
</dbReference>
<dbReference type="GO" id="GO:0042765">
    <property type="term" value="C:GPI-anchor transamidase complex"/>
    <property type="evidence" value="ECO:0007669"/>
    <property type="project" value="InterPro"/>
</dbReference>
<dbReference type="GeneID" id="111252271"/>
<keyword evidence="8 10" id="KW-0472">Membrane</keyword>
<evidence type="ECO:0000256" key="5">
    <source>
        <dbReference type="ARBA" id="ARBA00022692"/>
    </source>
</evidence>